<comment type="caution">
    <text evidence="1">The sequence shown here is derived from an EMBL/GenBank/DDBJ whole genome shotgun (WGS) entry which is preliminary data.</text>
</comment>
<keyword evidence="2" id="KW-1185">Reference proteome</keyword>
<accession>A0AAV7UZZ1</accession>
<reference evidence="1" key="1">
    <citation type="journal article" date="2022" name="bioRxiv">
        <title>Sequencing and chromosome-scale assembly of the giantPleurodeles waltlgenome.</title>
        <authorList>
            <person name="Brown T."/>
            <person name="Elewa A."/>
            <person name="Iarovenko S."/>
            <person name="Subramanian E."/>
            <person name="Araus A.J."/>
            <person name="Petzold A."/>
            <person name="Susuki M."/>
            <person name="Suzuki K.-i.T."/>
            <person name="Hayashi T."/>
            <person name="Toyoda A."/>
            <person name="Oliveira C."/>
            <person name="Osipova E."/>
            <person name="Leigh N.D."/>
            <person name="Simon A."/>
            <person name="Yun M.H."/>
        </authorList>
    </citation>
    <scope>NUCLEOTIDE SEQUENCE</scope>
    <source>
        <strain evidence="1">20211129_DDA</strain>
        <tissue evidence="1">Liver</tissue>
    </source>
</reference>
<name>A0AAV7UZZ1_PLEWA</name>
<evidence type="ECO:0000313" key="1">
    <source>
        <dbReference type="EMBL" id="KAJ1194647.1"/>
    </source>
</evidence>
<organism evidence="1 2">
    <name type="scientific">Pleurodeles waltl</name>
    <name type="common">Iberian ribbed newt</name>
    <dbReference type="NCBI Taxonomy" id="8319"/>
    <lineage>
        <taxon>Eukaryota</taxon>
        <taxon>Metazoa</taxon>
        <taxon>Chordata</taxon>
        <taxon>Craniata</taxon>
        <taxon>Vertebrata</taxon>
        <taxon>Euteleostomi</taxon>
        <taxon>Amphibia</taxon>
        <taxon>Batrachia</taxon>
        <taxon>Caudata</taxon>
        <taxon>Salamandroidea</taxon>
        <taxon>Salamandridae</taxon>
        <taxon>Pleurodelinae</taxon>
        <taxon>Pleurodeles</taxon>
    </lineage>
</organism>
<sequence length="86" mass="9488">MASPNNRPAVPCYGRCCGYQRVHNTTSRCSVVGVMTSLNNRHCSSLAARAVSRAFHRNTTTVNGADSFLTNSKFSYEQFVITQAIR</sequence>
<evidence type="ECO:0000313" key="2">
    <source>
        <dbReference type="Proteomes" id="UP001066276"/>
    </source>
</evidence>
<dbReference type="EMBL" id="JANPWB010000004">
    <property type="protein sequence ID" value="KAJ1194647.1"/>
    <property type="molecule type" value="Genomic_DNA"/>
</dbReference>
<dbReference type="Proteomes" id="UP001066276">
    <property type="component" value="Chromosome 2_2"/>
</dbReference>
<dbReference type="AlphaFoldDB" id="A0AAV7UZZ1"/>
<proteinExistence type="predicted"/>
<protein>
    <submittedName>
        <fullName evidence="1">Uncharacterized protein</fullName>
    </submittedName>
</protein>
<gene>
    <name evidence="1" type="ORF">NDU88_003935</name>
</gene>